<dbReference type="RefSeq" id="XP_002113747.1">
    <property type="nucleotide sequence ID" value="XM_002113711.1"/>
</dbReference>
<keyword evidence="5" id="KW-1185">Reference proteome</keyword>
<organism evidence="4 5">
    <name type="scientific">Trichoplax adhaerens</name>
    <name type="common">Trichoplax reptans</name>
    <dbReference type="NCBI Taxonomy" id="10228"/>
    <lineage>
        <taxon>Eukaryota</taxon>
        <taxon>Metazoa</taxon>
        <taxon>Placozoa</taxon>
        <taxon>Uniplacotomia</taxon>
        <taxon>Trichoplacea</taxon>
        <taxon>Trichoplacidae</taxon>
        <taxon>Trichoplax</taxon>
    </lineage>
</organism>
<name>B3RZK3_TRIAD</name>
<accession>B3RZK3</accession>
<dbReference type="EMBL" id="DS985246">
    <property type="protein sequence ID" value="EDV24221.1"/>
    <property type="molecule type" value="Genomic_DNA"/>
</dbReference>
<evidence type="ECO:0000259" key="3">
    <source>
        <dbReference type="Pfam" id="PF13640"/>
    </source>
</evidence>
<dbReference type="GeneID" id="6754959"/>
<evidence type="ECO:0000313" key="4">
    <source>
        <dbReference type="EMBL" id="EDV24221.1"/>
    </source>
</evidence>
<dbReference type="CTD" id="6754959"/>
<dbReference type="InterPro" id="IPR044862">
    <property type="entry name" value="Pro_4_hyd_alph_FE2OG_OXY"/>
</dbReference>
<proteinExistence type="predicted"/>
<dbReference type="InParanoid" id="B3RZK3"/>
<keyword evidence="2" id="KW-0732">Signal</keyword>
<protein>
    <recommendedName>
        <fullName evidence="3">Prolyl 4-hydroxylase alpha subunit Fe(2+) 2OG dioxygenase domain-containing protein</fullName>
    </recommendedName>
</protein>
<dbReference type="PhylomeDB" id="B3RZK3"/>
<dbReference type="Pfam" id="PF13640">
    <property type="entry name" value="2OG-FeII_Oxy_3"/>
    <property type="match status" value="1"/>
</dbReference>
<dbReference type="PANTHER" id="PTHR35169:SF1">
    <property type="entry name" value="PROLYL 4-HYDROXYLASE ALPHA SUBUNIT FE(2+) 2OG DIOXYGENASE DOMAIN-CONTAINING PROTEIN"/>
    <property type="match status" value="1"/>
</dbReference>
<evidence type="ECO:0000256" key="2">
    <source>
        <dbReference type="SAM" id="SignalP"/>
    </source>
</evidence>
<feature type="chain" id="PRO_5002797103" description="Prolyl 4-hydroxylase alpha subunit Fe(2+) 2OG dioxygenase domain-containing protein" evidence="2">
    <location>
        <begin position="28"/>
        <end position="630"/>
    </location>
</feature>
<dbReference type="AlphaFoldDB" id="B3RZK3"/>
<dbReference type="Proteomes" id="UP000009022">
    <property type="component" value="Unassembled WGS sequence"/>
</dbReference>
<gene>
    <name evidence="4" type="ORF">TRIADDRAFT_57487</name>
</gene>
<feature type="compositionally biased region" description="Polar residues" evidence="1">
    <location>
        <begin position="545"/>
        <end position="554"/>
    </location>
</feature>
<feature type="region of interest" description="Disordered" evidence="1">
    <location>
        <begin position="537"/>
        <end position="558"/>
    </location>
</feature>
<dbReference type="OrthoDB" id="200726at2759"/>
<dbReference type="eggNOG" id="ENOG502R6SH">
    <property type="taxonomic scope" value="Eukaryota"/>
</dbReference>
<dbReference type="KEGG" id="tad:TRIADDRAFT_57487"/>
<sequence length="630" mass="72985">MAILLGSVRNLYLCLVLSMTIITFSNGDNSEKSNREEQKDNFDHNLYKSFYTSDHRKISVYNDFLLPSNVYLLRRYLSDAGRWEHTLKDYNNGSDFRDDSPDHILWKSFLDPEFIEKSKIGRKVLRAVQHFKGDQASDNYHMYNVAAKLVVRSEVPKGSIDAPADDNDISAILYLITKWKKNDYGDILFYEKNKEIVCGVHPLMFRMVMFDSSIEHLYKPPSIDSNGPVRTIHIKLTKSSDKLKKAIEDYKARSQHRVDARNKKLNDIAPLSQPRTIDVEKHITRQHVAQSGKKIYVLDNVFTPQELQGLSRIIEYKEYVHQSYLDKGSDGVSWLASFSLQDFVDSNLWKIHQQVVRYVGSRDTYFPYDVSCNMIKNTDNTRVHDDCSQTADQWTMVTYLNPNWTAQMGGETAYFEKNTDDNDYVIEVRPRYGRSVIFQSTIYHSARPPSNDFDGLRYSFSVKMAEDEPQARLNRLSEDYAIYAGNVDQYDYIKRIAHKLGSKKLEKSTLSMLLDEDELITDNGFHINEEQNQDAIGEGNDQRSQESNTNNQNKAAKDEEFESLAEAYRHPHRSLPEIENKAGAKERLKLIKTIEKHRYNGDKMAKLQNSIEMKIYKTADKLADQISKHL</sequence>
<feature type="signal peptide" evidence="2">
    <location>
        <begin position="1"/>
        <end position="27"/>
    </location>
</feature>
<dbReference type="PANTHER" id="PTHR35169">
    <property type="entry name" value="FE2OG DIOXYGENASE DOMAIN-CONTAINING PROTEIN"/>
    <property type="match status" value="1"/>
</dbReference>
<feature type="domain" description="Prolyl 4-hydroxylase alpha subunit Fe(2+) 2OG dioxygenase" evidence="3">
    <location>
        <begin position="376"/>
        <end position="459"/>
    </location>
</feature>
<evidence type="ECO:0000256" key="1">
    <source>
        <dbReference type="SAM" id="MobiDB-lite"/>
    </source>
</evidence>
<dbReference type="Gene3D" id="2.60.120.620">
    <property type="entry name" value="q2cbj1_9rhob like domain"/>
    <property type="match status" value="2"/>
</dbReference>
<evidence type="ECO:0000313" key="5">
    <source>
        <dbReference type="Proteomes" id="UP000009022"/>
    </source>
</evidence>
<reference evidence="4 5" key="1">
    <citation type="journal article" date="2008" name="Nature">
        <title>The Trichoplax genome and the nature of placozoans.</title>
        <authorList>
            <person name="Srivastava M."/>
            <person name="Begovic E."/>
            <person name="Chapman J."/>
            <person name="Putnam N.H."/>
            <person name="Hellsten U."/>
            <person name="Kawashima T."/>
            <person name="Kuo A."/>
            <person name="Mitros T."/>
            <person name="Salamov A."/>
            <person name="Carpenter M.L."/>
            <person name="Signorovitch A.Y."/>
            <person name="Moreno M.A."/>
            <person name="Kamm K."/>
            <person name="Grimwood J."/>
            <person name="Schmutz J."/>
            <person name="Shapiro H."/>
            <person name="Grigoriev I.V."/>
            <person name="Buss L.W."/>
            <person name="Schierwater B."/>
            <person name="Dellaporta S.L."/>
            <person name="Rokhsar D.S."/>
        </authorList>
    </citation>
    <scope>NUCLEOTIDE SEQUENCE [LARGE SCALE GENOMIC DNA]</scope>
    <source>
        <strain evidence="4 5">Grell-BS-1999</strain>
    </source>
</reference>
<dbReference type="HOGENOM" id="CLU_028072_0_0_1"/>